<dbReference type="InterPro" id="IPR002083">
    <property type="entry name" value="MATH/TRAF_dom"/>
</dbReference>
<evidence type="ECO:0000256" key="1">
    <source>
        <dbReference type="ARBA" id="ARBA00004906"/>
    </source>
</evidence>
<dbReference type="Gene3D" id="1.25.40.420">
    <property type="match status" value="1"/>
</dbReference>
<name>A0A5J9W3W3_9POAL</name>
<dbReference type="Proteomes" id="UP000324897">
    <property type="component" value="Unassembled WGS sequence"/>
</dbReference>
<dbReference type="InterPro" id="IPR011333">
    <property type="entry name" value="SKP1/BTB/POZ_sf"/>
</dbReference>
<dbReference type="Gene3D" id="2.60.210.10">
    <property type="entry name" value="Apoptosis, Tumor Necrosis Factor Receptor Associated Protein 2, Chain A"/>
    <property type="match status" value="1"/>
</dbReference>
<keyword evidence="6" id="KW-1185">Reference proteome</keyword>
<dbReference type="InterPro" id="IPR056423">
    <property type="entry name" value="BACK_BPM_SPOP"/>
</dbReference>
<dbReference type="InterPro" id="IPR045005">
    <property type="entry name" value="BPM1-6"/>
</dbReference>
<evidence type="ECO:0000259" key="3">
    <source>
        <dbReference type="PROSITE" id="PS50097"/>
    </source>
</evidence>
<dbReference type="GO" id="GO:0016567">
    <property type="term" value="P:protein ubiquitination"/>
    <property type="evidence" value="ECO:0007669"/>
    <property type="project" value="InterPro"/>
</dbReference>
<accession>A0A5J9W3W3</accession>
<feature type="non-terminal residue" evidence="5">
    <location>
        <position position="1"/>
    </location>
</feature>
<dbReference type="SMART" id="SM00225">
    <property type="entry name" value="BTB"/>
    <property type="match status" value="1"/>
</dbReference>
<evidence type="ECO:0008006" key="7">
    <source>
        <dbReference type="Google" id="ProtNLM"/>
    </source>
</evidence>
<organism evidence="5 6">
    <name type="scientific">Eragrostis curvula</name>
    <name type="common">weeping love grass</name>
    <dbReference type="NCBI Taxonomy" id="38414"/>
    <lineage>
        <taxon>Eukaryota</taxon>
        <taxon>Viridiplantae</taxon>
        <taxon>Streptophyta</taxon>
        <taxon>Embryophyta</taxon>
        <taxon>Tracheophyta</taxon>
        <taxon>Spermatophyta</taxon>
        <taxon>Magnoliopsida</taxon>
        <taxon>Liliopsida</taxon>
        <taxon>Poales</taxon>
        <taxon>Poaceae</taxon>
        <taxon>PACMAD clade</taxon>
        <taxon>Chloridoideae</taxon>
        <taxon>Eragrostideae</taxon>
        <taxon>Eragrostidinae</taxon>
        <taxon>Eragrostis</taxon>
    </lineage>
</organism>
<feature type="domain" description="MATH" evidence="4">
    <location>
        <begin position="39"/>
        <end position="170"/>
    </location>
</feature>
<dbReference type="SUPFAM" id="SSF49599">
    <property type="entry name" value="TRAF domain-like"/>
    <property type="match status" value="1"/>
</dbReference>
<proteinExistence type="inferred from homology"/>
<dbReference type="AlphaFoldDB" id="A0A5J9W3W3"/>
<dbReference type="PROSITE" id="PS50144">
    <property type="entry name" value="MATH"/>
    <property type="match status" value="1"/>
</dbReference>
<dbReference type="Pfam" id="PF22486">
    <property type="entry name" value="MATH_2"/>
    <property type="match status" value="1"/>
</dbReference>
<feature type="domain" description="BTB" evidence="3">
    <location>
        <begin position="209"/>
        <end position="272"/>
    </location>
</feature>
<dbReference type="Pfam" id="PF24570">
    <property type="entry name" value="BACK_BPM_SPOP"/>
    <property type="match status" value="1"/>
</dbReference>
<evidence type="ECO:0000256" key="2">
    <source>
        <dbReference type="ARBA" id="ARBA00010846"/>
    </source>
</evidence>
<dbReference type="Gene3D" id="3.30.710.10">
    <property type="entry name" value="Potassium Channel Kv1.1, Chain A"/>
    <property type="match status" value="1"/>
</dbReference>
<protein>
    <recommendedName>
        <fullName evidence="7">BTB domain-containing protein</fullName>
    </recommendedName>
</protein>
<gene>
    <name evidence="5" type="ORF">EJB05_09070</name>
</gene>
<comment type="caution">
    <text evidence="5">The sequence shown here is derived from an EMBL/GenBank/DDBJ whole genome shotgun (WGS) entry which is preliminary data.</text>
</comment>
<evidence type="ECO:0000259" key="4">
    <source>
        <dbReference type="PROSITE" id="PS50144"/>
    </source>
</evidence>
<dbReference type="InterPro" id="IPR008974">
    <property type="entry name" value="TRAF-like"/>
</dbReference>
<dbReference type="Pfam" id="PF00651">
    <property type="entry name" value="BTB"/>
    <property type="match status" value="1"/>
</dbReference>
<reference evidence="5 6" key="1">
    <citation type="journal article" date="2019" name="Sci. Rep.">
        <title>A high-quality genome of Eragrostis curvula grass provides insights into Poaceae evolution and supports new strategies to enhance forage quality.</title>
        <authorList>
            <person name="Carballo J."/>
            <person name="Santos B.A.C.M."/>
            <person name="Zappacosta D."/>
            <person name="Garbus I."/>
            <person name="Selva J.P."/>
            <person name="Gallo C.A."/>
            <person name="Diaz A."/>
            <person name="Albertini E."/>
            <person name="Caccamo M."/>
            <person name="Echenique V."/>
        </authorList>
    </citation>
    <scope>NUCLEOTIDE SEQUENCE [LARGE SCALE GENOMIC DNA]</scope>
    <source>
        <strain evidence="6">cv. Victoria</strain>
        <tissue evidence="5">Leaf</tissue>
    </source>
</reference>
<dbReference type="OrthoDB" id="6359816at2759"/>
<dbReference type="Gramene" id="TVU42651">
    <property type="protein sequence ID" value="TVU42651"/>
    <property type="gene ID" value="EJB05_09070"/>
</dbReference>
<evidence type="ECO:0000313" key="5">
    <source>
        <dbReference type="EMBL" id="TVU42651.1"/>
    </source>
</evidence>
<dbReference type="CDD" id="cd00121">
    <property type="entry name" value="MATH"/>
    <property type="match status" value="1"/>
</dbReference>
<dbReference type="PANTHER" id="PTHR26379">
    <property type="entry name" value="BTB/POZ AND MATH DOMAIN-CONTAINING PROTEIN 1"/>
    <property type="match status" value="1"/>
</dbReference>
<dbReference type="PANTHER" id="PTHR26379:SF433">
    <property type="entry name" value="OS08G0226800 PROTEIN"/>
    <property type="match status" value="1"/>
</dbReference>
<evidence type="ECO:0000313" key="6">
    <source>
        <dbReference type="Proteomes" id="UP000324897"/>
    </source>
</evidence>
<sequence>MSPSTTCSSEEDWIGSMASTAEHTTVKETVSRCTTETATGAHTFEIVGYSLKKGIGTGKSYESGTFTVGGYTWVLSFCPDGLTKQQNGNAWLHLRLVSANAEVRAWHEVRLVKRASGAMGSGWTSPEPRTYSTVRGSNFPSSQSFQMKSDQRLEASGYIKDDCLAVRCEITVIKETRLEATGLKVSGRIDVPPSDITAHLGKLLEGEGADVTFSVGGELFPAHKTLLFARSPVLKGQLLGPMRDKATDCVIVDDIQPEVFRALLHFIYTDSLPDLGDLEGDDYCEMIRHLLVAADIYVMDRLKMLCQSVLAKKLDTKTVATTLGLADLHNCNDLKEVCIEFLNSSDEDDMQAVMETKGYANLKRSCPAVLVEVYERSKRRKT</sequence>
<comment type="pathway">
    <text evidence="1">Protein modification; protein ubiquitination.</text>
</comment>
<dbReference type="InterPro" id="IPR000210">
    <property type="entry name" value="BTB/POZ_dom"/>
</dbReference>
<dbReference type="EMBL" id="RWGY01000005">
    <property type="protein sequence ID" value="TVU42651.1"/>
    <property type="molecule type" value="Genomic_DNA"/>
</dbReference>
<dbReference type="SUPFAM" id="SSF54695">
    <property type="entry name" value="POZ domain"/>
    <property type="match status" value="1"/>
</dbReference>
<dbReference type="PROSITE" id="PS50097">
    <property type="entry name" value="BTB"/>
    <property type="match status" value="1"/>
</dbReference>
<dbReference type="CDD" id="cd18280">
    <property type="entry name" value="BTB_POZ_BPM_plant"/>
    <property type="match status" value="1"/>
</dbReference>
<comment type="similarity">
    <text evidence="2">Belongs to the Tdpoz family.</text>
</comment>